<evidence type="ECO:0000313" key="2">
    <source>
        <dbReference type="EMBL" id="CAE0683323.1"/>
    </source>
</evidence>
<proteinExistence type="predicted"/>
<name>A0A7S4E0U5_9EUKA</name>
<dbReference type="EMBL" id="HBIV01051012">
    <property type="protein sequence ID" value="CAE0683323.1"/>
    <property type="molecule type" value="Transcribed_RNA"/>
</dbReference>
<protein>
    <submittedName>
        <fullName evidence="2">Uncharacterized protein</fullName>
    </submittedName>
</protein>
<organism evidence="2">
    <name type="scientific">Lotharella globosa</name>
    <dbReference type="NCBI Taxonomy" id="91324"/>
    <lineage>
        <taxon>Eukaryota</taxon>
        <taxon>Sar</taxon>
        <taxon>Rhizaria</taxon>
        <taxon>Cercozoa</taxon>
        <taxon>Chlorarachniophyceae</taxon>
        <taxon>Lotharella</taxon>
    </lineage>
</organism>
<feature type="transmembrane region" description="Helical" evidence="1">
    <location>
        <begin position="302"/>
        <end position="327"/>
    </location>
</feature>
<evidence type="ECO:0000256" key="1">
    <source>
        <dbReference type="SAM" id="Phobius"/>
    </source>
</evidence>
<reference evidence="2" key="1">
    <citation type="submission" date="2021-01" db="EMBL/GenBank/DDBJ databases">
        <authorList>
            <person name="Corre E."/>
            <person name="Pelletier E."/>
            <person name="Niang G."/>
            <person name="Scheremetjew M."/>
            <person name="Finn R."/>
            <person name="Kale V."/>
            <person name="Holt S."/>
            <person name="Cochrane G."/>
            <person name="Meng A."/>
            <person name="Brown T."/>
            <person name="Cohen L."/>
        </authorList>
    </citation>
    <scope>NUCLEOTIDE SEQUENCE</scope>
    <source>
        <strain evidence="2">CCCM811</strain>
    </source>
</reference>
<gene>
    <name evidence="2" type="ORF">LGLO00237_LOCUS35111</name>
</gene>
<accession>A0A7S4E0U5</accession>
<sequence length="334" mass="38370">MKEGRKKTPNTNPKKNPHVRGLGYINEFLQCRCAPELLGLGLYPNAKEITESFSMFNTVRRHLKNEFDTRDPDVVCVVVGDGNSPRTAAMLCYRTSWQVHSIDPIMKLDGKWARTRNLTTYRAKIEDVSILIPRGKKVLVVCMHTHVTLECCLYSLRIERQSDDESKEDRSKKVQVGIIACPCCQFTEIQTSVFGIAPDKTYKDISLLSDKNTIHLWKNIAPVMLKRFDDAAYVESMWERERVARYPKNWLRRHKEKLEKQLSGNVDWRECMRKRLAGYDPRAEATMKEKPSAPYSPDEVKWLASTFSAFASHGAFGLACFAAGFLVSRRLQTR</sequence>
<dbReference type="AlphaFoldDB" id="A0A7S4E0U5"/>
<keyword evidence="1" id="KW-0812">Transmembrane</keyword>
<keyword evidence="1" id="KW-1133">Transmembrane helix</keyword>
<keyword evidence="1" id="KW-0472">Membrane</keyword>